<gene>
    <name evidence="2" type="ORF">EV193_101297</name>
</gene>
<dbReference type="Pfam" id="PF13649">
    <property type="entry name" value="Methyltransf_25"/>
    <property type="match status" value="1"/>
</dbReference>
<dbReference type="CDD" id="cd02440">
    <property type="entry name" value="AdoMet_MTases"/>
    <property type="match status" value="1"/>
</dbReference>
<reference evidence="2 3" key="1">
    <citation type="submission" date="2019-02" db="EMBL/GenBank/DDBJ databases">
        <title>Genomic Encyclopedia of Type Strains, Phase IV (KMG-IV): sequencing the most valuable type-strain genomes for metagenomic binning, comparative biology and taxonomic classification.</title>
        <authorList>
            <person name="Goeker M."/>
        </authorList>
    </citation>
    <scope>NUCLEOTIDE SEQUENCE [LARGE SCALE GENOMIC DNA]</scope>
    <source>
        <strain evidence="2 3">DSM 101727</strain>
    </source>
</reference>
<organism evidence="2 3">
    <name type="scientific">Herbihabitans rhizosphaerae</name>
    <dbReference type="NCBI Taxonomy" id="1872711"/>
    <lineage>
        <taxon>Bacteria</taxon>
        <taxon>Bacillati</taxon>
        <taxon>Actinomycetota</taxon>
        <taxon>Actinomycetes</taxon>
        <taxon>Pseudonocardiales</taxon>
        <taxon>Pseudonocardiaceae</taxon>
        <taxon>Herbihabitans</taxon>
    </lineage>
</organism>
<dbReference type="Proteomes" id="UP000294257">
    <property type="component" value="Unassembled WGS sequence"/>
</dbReference>
<dbReference type="EMBL" id="SGWQ01000001">
    <property type="protein sequence ID" value="RZS44421.1"/>
    <property type="molecule type" value="Genomic_DNA"/>
</dbReference>
<proteinExistence type="predicted"/>
<dbReference type="RefSeq" id="WP_130342109.1">
    <property type="nucleotide sequence ID" value="NZ_SGWQ01000001.1"/>
</dbReference>
<keyword evidence="2" id="KW-0489">Methyltransferase</keyword>
<name>A0A4Q7L723_9PSEU</name>
<dbReference type="GO" id="GO:0008168">
    <property type="term" value="F:methyltransferase activity"/>
    <property type="evidence" value="ECO:0007669"/>
    <property type="project" value="UniProtKB-KW"/>
</dbReference>
<evidence type="ECO:0000259" key="1">
    <source>
        <dbReference type="Pfam" id="PF13649"/>
    </source>
</evidence>
<keyword evidence="2" id="KW-0808">Transferase</keyword>
<dbReference type="Gene3D" id="3.40.50.150">
    <property type="entry name" value="Vaccinia Virus protein VP39"/>
    <property type="match status" value="1"/>
</dbReference>
<dbReference type="GO" id="GO:0032259">
    <property type="term" value="P:methylation"/>
    <property type="evidence" value="ECO:0007669"/>
    <property type="project" value="UniProtKB-KW"/>
</dbReference>
<dbReference type="SUPFAM" id="SSF53335">
    <property type="entry name" value="S-adenosyl-L-methionine-dependent methyltransferases"/>
    <property type="match status" value="1"/>
</dbReference>
<dbReference type="AlphaFoldDB" id="A0A4Q7L723"/>
<keyword evidence="3" id="KW-1185">Reference proteome</keyword>
<sequence length="216" mass="23933">MDVEQAWDALYEVGRYVGNPPVPFTEDIVAAARKAGATSGVYIGCGNGRNLVPLITRRLDLIGLDISATALRQLAARAPHLRDRLVHGDLDALPAGETYPLVIGIQVFQHGDRETTHAHLRAAQRRTAPGGLFCLRVHAIGTDVGSAHEVVERHGEAFTVRYTGGEKRGMLVHYFERAELDELFADEFEPVLPLRIDAAPQNGGQWLQWEAIWRRR</sequence>
<accession>A0A4Q7L723</accession>
<dbReference type="OrthoDB" id="156228at2"/>
<protein>
    <submittedName>
        <fullName evidence="2">Methyltransferase family protein</fullName>
    </submittedName>
</protein>
<feature type="domain" description="Methyltransferase" evidence="1">
    <location>
        <begin position="43"/>
        <end position="131"/>
    </location>
</feature>
<dbReference type="InterPro" id="IPR029063">
    <property type="entry name" value="SAM-dependent_MTases_sf"/>
</dbReference>
<evidence type="ECO:0000313" key="3">
    <source>
        <dbReference type="Proteomes" id="UP000294257"/>
    </source>
</evidence>
<dbReference type="InterPro" id="IPR041698">
    <property type="entry name" value="Methyltransf_25"/>
</dbReference>
<evidence type="ECO:0000313" key="2">
    <source>
        <dbReference type="EMBL" id="RZS44421.1"/>
    </source>
</evidence>
<comment type="caution">
    <text evidence="2">The sequence shown here is derived from an EMBL/GenBank/DDBJ whole genome shotgun (WGS) entry which is preliminary data.</text>
</comment>